<evidence type="ECO:0000256" key="2">
    <source>
        <dbReference type="SAM" id="MobiDB-lite"/>
    </source>
</evidence>
<dbReference type="AlphaFoldDB" id="Q0AU28"/>
<keyword evidence="3" id="KW-0472">Membrane</keyword>
<reference evidence="7" key="1">
    <citation type="journal article" date="2010" name="Environ. Microbiol.">
        <title>The genome of Syntrophomonas wolfei: new insights into syntrophic metabolism and biohydrogen production.</title>
        <authorList>
            <person name="Sieber J.R."/>
            <person name="Sims D.R."/>
            <person name="Han C."/>
            <person name="Kim E."/>
            <person name="Lykidis A."/>
            <person name="Lapidus A.L."/>
            <person name="McDonnald E."/>
            <person name="Rohlin L."/>
            <person name="Culley D.E."/>
            <person name="Gunsalus R."/>
            <person name="McInerney M.J."/>
        </authorList>
    </citation>
    <scope>NUCLEOTIDE SEQUENCE [LARGE SCALE GENOMIC DNA]</scope>
    <source>
        <strain evidence="7">DSM 2245B / Goettingen</strain>
    </source>
</reference>
<feature type="region of interest" description="Disordered" evidence="2">
    <location>
        <begin position="32"/>
        <end position="54"/>
    </location>
</feature>
<dbReference type="KEGG" id="swo:Swol_2487"/>
<dbReference type="PROSITE" id="PS51257">
    <property type="entry name" value="PROKAR_LIPOPROTEIN"/>
    <property type="match status" value="1"/>
</dbReference>
<feature type="signal peptide" evidence="4">
    <location>
        <begin position="1"/>
        <end position="27"/>
    </location>
</feature>
<keyword evidence="3" id="KW-1133">Transmembrane helix</keyword>
<evidence type="ECO:0000259" key="5">
    <source>
        <dbReference type="Pfam" id="PF13205"/>
    </source>
</evidence>
<name>Q0AU28_SYNWW</name>
<dbReference type="EMBL" id="CP000448">
    <property type="protein sequence ID" value="ABI69776.1"/>
    <property type="molecule type" value="Genomic_DNA"/>
</dbReference>
<keyword evidence="7" id="KW-1185">Reference proteome</keyword>
<feature type="chain" id="PRO_5004168738" description="SbsA Ig-like domain-containing protein" evidence="4">
    <location>
        <begin position="28"/>
        <end position="282"/>
    </location>
</feature>
<keyword evidence="1 4" id="KW-0732">Signal</keyword>
<proteinExistence type="predicted"/>
<protein>
    <recommendedName>
        <fullName evidence="5">SbsA Ig-like domain-containing protein</fullName>
    </recommendedName>
</protein>
<feature type="transmembrane region" description="Helical" evidence="3">
    <location>
        <begin position="256"/>
        <end position="276"/>
    </location>
</feature>
<sequence length="282" mass="29614">MKNKSSLWAIIVLAVLACALLVLPAMAEGDGDGSGGGKGVPLGLTSSNPADGQKDVPVKGDIQLTFNKNVIFLGIREANKTCFSLSAADGSQVPIEVIMADDQLEFEKRRDIALRPLEELKPGTAYVVRISPQLQAKNGTSLDHEVRVNFVTAGKAAAVEKPVSEAVVEKNPVEVKKPAANLPDNAADVSPGTGQAVTEPAGKTENKAPAVENSSKTVSENNTEVKKEETKTVKEPTKSAEKAPLKEAEEAEKSPFPGYAAIAGVVLVAGAGYIFLRKGKMK</sequence>
<organism evidence="6 7">
    <name type="scientific">Syntrophomonas wolfei subsp. wolfei (strain DSM 2245B / Goettingen)</name>
    <dbReference type="NCBI Taxonomy" id="335541"/>
    <lineage>
        <taxon>Bacteria</taxon>
        <taxon>Bacillati</taxon>
        <taxon>Bacillota</taxon>
        <taxon>Clostridia</taxon>
        <taxon>Eubacteriales</taxon>
        <taxon>Syntrophomonadaceae</taxon>
        <taxon>Syntrophomonas</taxon>
    </lineage>
</organism>
<dbReference type="eggNOG" id="ENOG5033KBC">
    <property type="taxonomic scope" value="Bacteria"/>
</dbReference>
<dbReference type="Pfam" id="PF13205">
    <property type="entry name" value="Big_5"/>
    <property type="match status" value="1"/>
</dbReference>
<dbReference type="STRING" id="335541.Swol_2487"/>
<evidence type="ECO:0000256" key="4">
    <source>
        <dbReference type="SAM" id="SignalP"/>
    </source>
</evidence>
<feature type="domain" description="SbsA Ig-like" evidence="5">
    <location>
        <begin position="41"/>
        <end position="152"/>
    </location>
</feature>
<evidence type="ECO:0000313" key="7">
    <source>
        <dbReference type="Proteomes" id="UP000001968"/>
    </source>
</evidence>
<evidence type="ECO:0000313" key="6">
    <source>
        <dbReference type="EMBL" id="ABI69776.1"/>
    </source>
</evidence>
<dbReference type="InterPro" id="IPR032812">
    <property type="entry name" value="SbsA_Ig"/>
</dbReference>
<evidence type="ECO:0000256" key="1">
    <source>
        <dbReference type="ARBA" id="ARBA00022729"/>
    </source>
</evidence>
<accession>Q0AU28</accession>
<dbReference type="Proteomes" id="UP000001968">
    <property type="component" value="Chromosome"/>
</dbReference>
<gene>
    <name evidence="6" type="ordered locus">Swol_2487</name>
</gene>
<evidence type="ECO:0000256" key="3">
    <source>
        <dbReference type="SAM" id="Phobius"/>
    </source>
</evidence>
<feature type="region of interest" description="Disordered" evidence="2">
    <location>
        <begin position="177"/>
        <end position="254"/>
    </location>
</feature>
<dbReference type="HOGENOM" id="CLU_1015385_0_0_9"/>
<feature type="compositionally biased region" description="Basic and acidic residues" evidence="2">
    <location>
        <begin position="223"/>
        <end position="253"/>
    </location>
</feature>
<keyword evidence="3" id="KW-0812">Transmembrane</keyword>